<dbReference type="Proteomes" id="UP000193922">
    <property type="component" value="Unassembled WGS sequence"/>
</dbReference>
<keyword evidence="2" id="KW-1185">Reference proteome</keyword>
<comment type="caution">
    <text evidence="1">The sequence shown here is derived from an EMBL/GenBank/DDBJ whole genome shotgun (WGS) entry which is preliminary data.</text>
</comment>
<proteinExistence type="predicted"/>
<name>A0A1Y1WHX9_9FUNG</name>
<dbReference type="AlphaFoldDB" id="A0A1Y1WHX9"/>
<dbReference type="OrthoDB" id="5598714at2759"/>
<sequence>MRWVAKRFGGQRTELQCYVRNAIVAVMLFDYEPVTGLPQSRRPMPGALPLLKCQDTAPCGDCSPRIVVLPAAFRKLANVDPAVVESFVLFTGIEVFECLFIL</sequence>
<protein>
    <submittedName>
        <fullName evidence="1">Uncharacterized protein</fullName>
    </submittedName>
</protein>
<dbReference type="GeneID" id="63803233"/>
<evidence type="ECO:0000313" key="1">
    <source>
        <dbReference type="EMBL" id="ORX73123.1"/>
    </source>
</evidence>
<accession>A0A1Y1WHX9</accession>
<dbReference type="RefSeq" id="XP_040746463.1">
    <property type="nucleotide sequence ID" value="XM_040886585.1"/>
</dbReference>
<gene>
    <name evidence="1" type="ORF">DL89DRAFT_265261</name>
</gene>
<dbReference type="EMBL" id="MCFD01000002">
    <property type="protein sequence ID" value="ORX73123.1"/>
    <property type="molecule type" value="Genomic_DNA"/>
</dbReference>
<organism evidence="1 2">
    <name type="scientific">Linderina pennispora</name>
    <dbReference type="NCBI Taxonomy" id="61395"/>
    <lineage>
        <taxon>Eukaryota</taxon>
        <taxon>Fungi</taxon>
        <taxon>Fungi incertae sedis</taxon>
        <taxon>Zoopagomycota</taxon>
        <taxon>Kickxellomycotina</taxon>
        <taxon>Kickxellomycetes</taxon>
        <taxon>Kickxellales</taxon>
        <taxon>Kickxellaceae</taxon>
        <taxon>Linderina</taxon>
    </lineage>
</organism>
<evidence type="ECO:0000313" key="2">
    <source>
        <dbReference type="Proteomes" id="UP000193922"/>
    </source>
</evidence>
<reference evidence="1 2" key="1">
    <citation type="submission" date="2016-07" db="EMBL/GenBank/DDBJ databases">
        <title>Pervasive Adenine N6-methylation of Active Genes in Fungi.</title>
        <authorList>
            <consortium name="DOE Joint Genome Institute"/>
            <person name="Mondo S.J."/>
            <person name="Dannebaum R.O."/>
            <person name="Kuo R.C."/>
            <person name="Labutti K."/>
            <person name="Haridas S."/>
            <person name="Kuo A."/>
            <person name="Salamov A."/>
            <person name="Ahrendt S.R."/>
            <person name="Lipzen A."/>
            <person name="Sullivan W."/>
            <person name="Andreopoulos W.B."/>
            <person name="Clum A."/>
            <person name="Lindquist E."/>
            <person name="Daum C."/>
            <person name="Ramamoorthy G.K."/>
            <person name="Gryganskyi A."/>
            <person name="Culley D."/>
            <person name="Magnuson J.K."/>
            <person name="James T.Y."/>
            <person name="O'Malley M.A."/>
            <person name="Stajich J.E."/>
            <person name="Spatafora J.W."/>
            <person name="Visel A."/>
            <person name="Grigoriev I.V."/>
        </authorList>
    </citation>
    <scope>NUCLEOTIDE SEQUENCE [LARGE SCALE GENOMIC DNA]</scope>
    <source>
        <strain evidence="1 2">ATCC 12442</strain>
    </source>
</reference>